<feature type="compositionally biased region" description="Low complexity" evidence="1">
    <location>
        <begin position="59"/>
        <end position="86"/>
    </location>
</feature>
<accession>A0A7X4YUE4</accession>
<evidence type="ECO:0000256" key="1">
    <source>
        <dbReference type="SAM" id="MobiDB-lite"/>
    </source>
</evidence>
<dbReference type="AlphaFoldDB" id="A0A7X4YUE4"/>
<dbReference type="InterPro" id="IPR008983">
    <property type="entry name" value="Tumour_necrosis_fac-like_dom"/>
</dbReference>
<keyword evidence="2" id="KW-0176">Collagen</keyword>
<evidence type="ECO:0000313" key="2">
    <source>
        <dbReference type="EMBL" id="NBC72776.1"/>
    </source>
</evidence>
<dbReference type="Pfam" id="PF01391">
    <property type="entry name" value="Collagen"/>
    <property type="match status" value="1"/>
</dbReference>
<proteinExistence type="predicted"/>
<organism evidence="2 3">
    <name type="scientific">Paenibacillus sacheonensis</name>
    <dbReference type="NCBI Taxonomy" id="742054"/>
    <lineage>
        <taxon>Bacteria</taxon>
        <taxon>Bacillati</taxon>
        <taxon>Bacillota</taxon>
        <taxon>Bacilli</taxon>
        <taxon>Bacillales</taxon>
        <taxon>Paenibacillaceae</taxon>
        <taxon>Paenibacillus</taxon>
    </lineage>
</organism>
<comment type="caution">
    <text evidence="2">The sequence shown here is derived from an EMBL/GenBank/DDBJ whole genome shotgun (WGS) entry which is preliminary data.</text>
</comment>
<dbReference type="EMBL" id="JAAAMU010000022">
    <property type="protein sequence ID" value="NBC72776.1"/>
    <property type="molecule type" value="Genomic_DNA"/>
</dbReference>
<keyword evidence="3" id="KW-1185">Reference proteome</keyword>
<dbReference type="OrthoDB" id="2624100at2"/>
<name>A0A7X4YUE4_9BACL</name>
<dbReference type="RefSeq" id="WP_161704101.1">
    <property type="nucleotide sequence ID" value="NZ_JAAAMU010000022.1"/>
</dbReference>
<reference evidence="2 3" key="1">
    <citation type="submission" date="2020-01" db="EMBL/GenBank/DDBJ databases">
        <title>Paenibacillus soybeanensis sp. nov. isolated from the nodules of soybean (Glycine max(L.) Merr).</title>
        <authorList>
            <person name="Wang H."/>
        </authorList>
    </citation>
    <scope>NUCLEOTIDE SEQUENCE [LARGE SCALE GENOMIC DNA]</scope>
    <source>
        <strain evidence="2 3">DSM 23054</strain>
    </source>
</reference>
<dbReference type="Proteomes" id="UP000558113">
    <property type="component" value="Unassembled WGS sequence"/>
</dbReference>
<protein>
    <submittedName>
        <fullName evidence="2">Collagen-like protein</fullName>
    </submittedName>
</protein>
<gene>
    <name evidence="2" type="ORF">GT003_27645</name>
</gene>
<dbReference type="InterPro" id="IPR008160">
    <property type="entry name" value="Collagen"/>
</dbReference>
<dbReference type="Gene3D" id="2.60.120.40">
    <property type="match status" value="1"/>
</dbReference>
<feature type="region of interest" description="Disordered" evidence="1">
    <location>
        <begin position="43"/>
        <end position="86"/>
    </location>
</feature>
<evidence type="ECO:0000313" key="3">
    <source>
        <dbReference type="Proteomes" id="UP000558113"/>
    </source>
</evidence>
<sequence length="239" mass="24196">MNCSKKRCHKKIVVVCKPKKKRKNIIIKKKIVKVACPAPNVNVTPVPGPQGPQGPLGPQGPQGAQGLQGPLGPQGPQGIQGATGPQGPAGGMADFAFFCSTVEQNVTAAPVPGGQGGAVTFNDSLINATAVTFAPPSNIIINETGTYNISWEVFPTAGDSAFGLFFDPAGPAPATLVPCSNYGSGAGNNPYQGQVIANLSAGGILTLNRIDNMGTQVLQNAIGGGTPTVSASVVIEKLA</sequence>